<proteinExistence type="predicted"/>
<dbReference type="Proteomes" id="UP000238479">
    <property type="component" value="Chromosome 6"/>
</dbReference>
<evidence type="ECO:0000313" key="1">
    <source>
        <dbReference type="EMBL" id="PRQ22145.1"/>
    </source>
</evidence>
<protein>
    <submittedName>
        <fullName evidence="1">Uncharacterized protein</fullName>
    </submittedName>
</protein>
<evidence type="ECO:0000313" key="2">
    <source>
        <dbReference type="Proteomes" id="UP000238479"/>
    </source>
</evidence>
<reference evidence="1 2" key="1">
    <citation type="journal article" date="2018" name="Nat. Genet.">
        <title>The Rosa genome provides new insights in the design of modern roses.</title>
        <authorList>
            <person name="Bendahmane M."/>
        </authorList>
    </citation>
    <scope>NUCLEOTIDE SEQUENCE [LARGE SCALE GENOMIC DNA]</scope>
    <source>
        <strain evidence="2">cv. Old Blush</strain>
    </source>
</reference>
<comment type="caution">
    <text evidence="1">The sequence shown here is derived from an EMBL/GenBank/DDBJ whole genome shotgun (WGS) entry which is preliminary data.</text>
</comment>
<organism evidence="1 2">
    <name type="scientific">Rosa chinensis</name>
    <name type="common">China rose</name>
    <dbReference type="NCBI Taxonomy" id="74649"/>
    <lineage>
        <taxon>Eukaryota</taxon>
        <taxon>Viridiplantae</taxon>
        <taxon>Streptophyta</taxon>
        <taxon>Embryophyta</taxon>
        <taxon>Tracheophyta</taxon>
        <taxon>Spermatophyta</taxon>
        <taxon>Magnoliopsida</taxon>
        <taxon>eudicotyledons</taxon>
        <taxon>Gunneridae</taxon>
        <taxon>Pentapetalae</taxon>
        <taxon>rosids</taxon>
        <taxon>fabids</taxon>
        <taxon>Rosales</taxon>
        <taxon>Rosaceae</taxon>
        <taxon>Rosoideae</taxon>
        <taxon>Rosoideae incertae sedis</taxon>
        <taxon>Rosa</taxon>
    </lineage>
</organism>
<dbReference type="EMBL" id="PDCK01000044">
    <property type="protein sequence ID" value="PRQ22145.1"/>
    <property type="molecule type" value="Genomic_DNA"/>
</dbReference>
<sequence>MFPMDEGVKLLKESLQSKSVLTNVFLRGMTKSDLKPVLNY</sequence>
<accession>A0A2P6PJP2</accession>
<dbReference type="Gramene" id="PRQ22145">
    <property type="protein sequence ID" value="PRQ22145"/>
    <property type="gene ID" value="RchiOBHm_Chr6g0247041"/>
</dbReference>
<name>A0A2P6PJP2_ROSCH</name>
<gene>
    <name evidence="1" type="ORF">RchiOBHm_Chr6g0247041</name>
</gene>
<keyword evidence="2" id="KW-1185">Reference proteome</keyword>
<dbReference type="AlphaFoldDB" id="A0A2P6PJP2"/>